<reference evidence="2 3" key="1">
    <citation type="journal article" date="2018" name="Cell">
        <title>The Chara Genome: Secondary Complexity and Implications for Plant Terrestrialization.</title>
        <authorList>
            <person name="Nishiyama T."/>
            <person name="Sakayama H."/>
            <person name="Vries J.D."/>
            <person name="Buschmann H."/>
            <person name="Saint-Marcoux D."/>
            <person name="Ullrich K.K."/>
            <person name="Haas F.B."/>
            <person name="Vanderstraeten L."/>
            <person name="Becker D."/>
            <person name="Lang D."/>
            <person name="Vosolsobe S."/>
            <person name="Rombauts S."/>
            <person name="Wilhelmsson P.K.I."/>
            <person name="Janitza P."/>
            <person name="Kern R."/>
            <person name="Heyl A."/>
            <person name="Rumpler F."/>
            <person name="Villalobos L.I.A.C."/>
            <person name="Clay J.M."/>
            <person name="Skokan R."/>
            <person name="Toyoda A."/>
            <person name="Suzuki Y."/>
            <person name="Kagoshima H."/>
            <person name="Schijlen E."/>
            <person name="Tajeshwar N."/>
            <person name="Catarino B."/>
            <person name="Hetherington A.J."/>
            <person name="Saltykova A."/>
            <person name="Bonnot C."/>
            <person name="Breuninger H."/>
            <person name="Symeonidi A."/>
            <person name="Radhakrishnan G.V."/>
            <person name="Van Nieuwerburgh F."/>
            <person name="Deforce D."/>
            <person name="Chang C."/>
            <person name="Karol K.G."/>
            <person name="Hedrich R."/>
            <person name="Ulvskov P."/>
            <person name="Glockner G."/>
            <person name="Delwiche C.F."/>
            <person name="Petrasek J."/>
            <person name="Van de Peer Y."/>
            <person name="Friml J."/>
            <person name="Beilby M."/>
            <person name="Dolan L."/>
            <person name="Kohara Y."/>
            <person name="Sugano S."/>
            <person name="Fujiyama A."/>
            <person name="Delaux P.-M."/>
            <person name="Quint M."/>
            <person name="TheiBen G."/>
            <person name="Hagemann M."/>
            <person name="Harholt J."/>
            <person name="Dunand C."/>
            <person name="Zachgo S."/>
            <person name="Langdale J."/>
            <person name="Maumus F."/>
            <person name="Straeten D.V.D."/>
            <person name="Gould S.B."/>
            <person name="Rensing S.A."/>
        </authorList>
    </citation>
    <scope>NUCLEOTIDE SEQUENCE [LARGE SCALE GENOMIC DNA]</scope>
    <source>
        <strain evidence="2 3">S276</strain>
    </source>
</reference>
<evidence type="ECO:0000313" key="2">
    <source>
        <dbReference type="EMBL" id="GBG66273.1"/>
    </source>
</evidence>
<evidence type="ECO:0000256" key="1">
    <source>
        <dbReference type="SAM" id="MobiDB-lite"/>
    </source>
</evidence>
<sequence length="950" mass="101843">MPSTPGSRVVVEGRKEAAPWCGVSGRPPGGGGAVADVFLERSDSGATASSLATSSGRLSPSSLASSQSMLAIHRCRLLDWSPSAVVALAPSLDGTAVAVARESGQIELWSTAAGSVGWNCFSKIPGRKEASISSLVWCEGGSPSGRLFSAGLDGLLVEWDLCTLRQKAVVDSLGGPVWGMAVEPTNPHTTRGRKKSRAESNGICENGDGESDASDGEEGHDDDDDDDGDATCVNDEGPRVQRVAVACDDGRVRLYTVEDGTDGMTFERSLPPVTGRVLSVAWATSDKLFAGGADGCIRCWNVITKREVFRITVGIGSQKRENICVWALLWLRSGVLVSGDSTGSTQFWDGKMGTLLHCHRRHQADVLALAATPSHTSVFAAGIDGQVVIYQEISNEVQDEKSERYSEDKGDQFKNWVYVGGRRSHTHDIRALAVFVVPHSRAGIGKQGGIESARNLKRKLSMPHPVDSRSCTGATMLMSGGNDTELRIYPANAFLSFAPFSICPVPEPPVIQMVAGAMRTHPMLISQHKEWVDIWEVRGGSRMSLRELVENRARSVTASPGSVADDRSDMDNVGSDRDIGREALVVSSGNGVVREDGANDGIDGKIGYGGEAGDQRIRANGIPPRLVARIKSRGSDHIVCSSLSPDGRHVAFSDRVKVRLFRLEKRASQGGMEAPMVIMKRRLPVTLLPAQKIVFSADSSRLVLATAGGSILVVDVNQPSLLQKLSQSQFAADHGDERSPVCLLSTSQDGQWIAAVNASGRVNVYNLETLRHHWSTTSPDGSLVTALVFHPGSGALILATAMNKIHVLDVEARCLANWSRMNGKKLPRRLLEMPGCITGLSVPPNAHSAAVIAYTSKHMCVIDLSKPLQEKGEIVKEQNSAPTAGRPDAGYAGNGAPPVAENKNFAVVRLNHRCLFLGHLTEDSVFLLEKPWVDVMAKFPAPLYRHTYGT</sequence>
<dbReference type="Gene3D" id="2.130.10.10">
    <property type="entry name" value="YVTN repeat-like/Quinoprotein amine dehydrogenase"/>
    <property type="match status" value="3"/>
</dbReference>
<keyword evidence="3" id="KW-1185">Reference proteome</keyword>
<dbReference type="GO" id="GO:0035266">
    <property type="term" value="P:meristem growth"/>
    <property type="evidence" value="ECO:0007669"/>
    <property type="project" value="InterPro"/>
</dbReference>
<feature type="compositionally biased region" description="Acidic residues" evidence="1">
    <location>
        <begin position="207"/>
        <end position="229"/>
    </location>
</feature>
<dbReference type="OMA" id="STYITEW"/>
<dbReference type="EMBL" id="BFEA01000071">
    <property type="protein sequence ID" value="GBG66273.1"/>
    <property type="molecule type" value="Genomic_DNA"/>
</dbReference>
<feature type="region of interest" description="Disordered" evidence="1">
    <location>
        <begin position="178"/>
        <end position="235"/>
    </location>
</feature>
<dbReference type="Gramene" id="GBG66273">
    <property type="protein sequence ID" value="GBG66273"/>
    <property type="gene ID" value="CBR_g57871"/>
</dbReference>
<dbReference type="PANTHER" id="PTHR45086">
    <property type="entry name" value="WD REPEAT-CONTAINING PROTEIN PCN"/>
    <property type="match status" value="1"/>
</dbReference>
<dbReference type="Proteomes" id="UP000265515">
    <property type="component" value="Unassembled WGS sequence"/>
</dbReference>
<proteinExistence type="predicted"/>
<name>A0A388K8L0_CHABU</name>
<dbReference type="InterPro" id="IPR036322">
    <property type="entry name" value="WD40_repeat_dom_sf"/>
</dbReference>
<protein>
    <submittedName>
        <fullName evidence="2">Uncharacterized protein</fullName>
    </submittedName>
</protein>
<dbReference type="SUPFAM" id="SSF50978">
    <property type="entry name" value="WD40 repeat-like"/>
    <property type="match status" value="2"/>
</dbReference>
<evidence type="ECO:0000313" key="3">
    <source>
        <dbReference type="Proteomes" id="UP000265515"/>
    </source>
</evidence>
<dbReference type="PANTHER" id="PTHR45086:SF1">
    <property type="entry name" value="WD REPEAT-CONTAINING PROTEIN PCN"/>
    <property type="match status" value="1"/>
</dbReference>
<accession>A0A388K8L0</accession>
<dbReference type="Pfam" id="PF00400">
    <property type="entry name" value="WD40"/>
    <property type="match status" value="1"/>
</dbReference>
<dbReference type="OrthoDB" id="8883818at2759"/>
<feature type="region of interest" description="Disordered" evidence="1">
    <location>
        <begin position="875"/>
        <end position="895"/>
    </location>
</feature>
<dbReference type="InterPro" id="IPR015943">
    <property type="entry name" value="WD40/YVTN_repeat-like_dom_sf"/>
</dbReference>
<gene>
    <name evidence="2" type="ORF">CBR_g57871</name>
</gene>
<comment type="caution">
    <text evidence="2">The sequence shown here is derived from an EMBL/GenBank/DDBJ whole genome shotgun (WGS) entry which is preliminary data.</text>
</comment>
<organism evidence="2 3">
    <name type="scientific">Chara braunii</name>
    <name type="common">Braun's stonewort</name>
    <dbReference type="NCBI Taxonomy" id="69332"/>
    <lineage>
        <taxon>Eukaryota</taxon>
        <taxon>Viridiplantae</taxon>
        <taxon>Streptophyta</taxon>
        <taxon>Charophyceae</taxon>
        <taxon>Charales</taxon>
        <taxon>Characeae</taxon>
        <taxon>Chara</taxon>
    </lineage>
</organism>
<dbReference type="AlphaFoldDB" id="A0A388K8L0"/>
<dbReference type="InterPro" id="IPR001680">
    <property type="entry name" value="WD40_rpt"/>
</dbReference>
<dbReference type="InterPro" id="IPR044622">
    <property type="entry name" value="PCN"/>
</dbReference>
<dbReference type="GO" id="GO:0010073">
    <property type="term" value="P:meristem maintenance"/>
    <property type="evidence" value="ECO:0007669"/>
    <property type="project" value="InterPro"/>
</dbReference>
<dbReference type="STRING" id="69332.A0A388K8L0"/>
<dbReference type="SMART" id="SM00320">
    <property type="entry name" value="WD40"/>
    <property type="match status" value="10"/>
</dbReference>